<dbReference type="EMBL" id="JARK01001381">
    <property type="protein sequence ID" value="EYC12822.1"/>
    <property type="molecule type" value="Genomic_DNA"/>
</dbReference>
<dbReference type="OrthoDB" id="5871651at2759"/>
<evidence type="ECO:0000313" key="1">
    <source>
        <dbReference type="EMBL" id="EYC12822.1"/>
    </source>
</evidence>
<gene>
    <name evidence="1" type="primary">Acey_s0045.g1109</name>
    <name evidence="1" type="ORF">Y032_0045g1109</name>
</gene>
<reference evidence="2" key="1">
    <citation type="journal article" date="2015" name="Nat. Genet.">
        <title>The genome and transcriptome of the zoonotic hookworm Ancylostoma ceylanicum identify infection-specific gene families.</title>
        <authorList>
            <person name="Schwarz E.M."/>
            <person name="Hu Y."/>
            <person name="Antoshechkin I."/>
            <person name="Miller M.M."/>
            <person name="Sternberg P.W."/>
            <person name="Aroian R.V."/>
        </authorList>
    </citation>
    <scope>NUCLEOTIDE SEQUENCE</scope>
    <source>
        <strain evidence="2">HY135</strain>
    </source>
</reference>
<sequence>MPPPNNLREACDPQNTTVWRVYRFAPIRRKLTLATTGYIVDVTKIKRDVTAKVCTQGSREITPITKNRAINEDKFFKLKKNNFIPASYRKPQLAYMVFCNMYASPDALKEFRSHMVDMIYVPPAPRAPFDVMRAPEVFETRVKDKLKGFSMFRDDPKSVPAFLDEVYSTAAGAITACVANSHDKAVYSVIWSSPDINSCPALVQFEIPIPAKTGWALGHQIKGDYEVDSFEGTITALTQREITVTIVAKLTLWDSMRWTRYIFRSPNRQLAIGTYLAKDDERSNPTLHMLEAYLLASHLTPGSSGWVSAKALLSSGTELWALEM</sequence>
<proteinExistence type="predicted"/>
<dbReference type="Proteomes" id="UP000024635">
    <property type="component" value="Unassembled WGS sequence"/>
</dbReference>
<organism evidence="1 2">
    <name type="scientific">Ancylostoma ceylanicum</name>
    <dbReference type="NCBI Taxonomy" id="53326"/>
    <lineage>
        <taxon>Eukaryota</taxon>
        <taxon>Metazoa</taxon>
        <taxon>Ecdysozoa</taxon>
        <taxon>Nematoda</taxon>
        <taxon>Chromadorea</taxon>
        <taxon>Rhabditida</taxon>
        <taxon>Rhabditina</taxon>
        <taxon>Rhabditomorpha</taxon>
        <taxon>Strongyloidea</taxon>
        <taxon>Ancylostomatidae</taxon>
        <taxon>Ancylostomatinae</taxon>
        <taxon>Ancylostoma</taxon>
    </lineage>
</organism>
<protein>
    <submittedName>
        <fullName evidence="1">Uncharacterized protein</fullName>
    </submittedName>
</protein>
<evidence type="ECO:0000313" key="2">
    <source>
        <dbReference type="Proteomes" id="UP000024635"/>
    </source>
</evidence>
<name>A0A016UD79_9BILA</name>
<keyword evidence="2" id="KW-1185">Reference proteome</keyword>
<dbReference type="AlphaFoldDB" id="A0A016UD79"/>
<comment type="caution">
    <text evidence="1">The sequence shown here is derived from an EMBL/GenBank/DDBJ whole genome shotgun (WGS) entry which is preliminary data.</text>
</comment>
<accession>A0A016UD79</accession>